<dbReference type="STRING" id="1884261.A0A5C3QYY6"/>
<dbReference type="Gene3D" id="2.120.10.80">
    <property type="entry name" value="Kelch-type beta propeller"/>
    <property type="match status" value="2"/>
</dbReference>
<evidence type="ECO:0008006" key="6">
    <source>
        <dbReference type="Google" id="ProtNLM"/>
    </source>
</evidence>
<feature type="region of interest" description="Disordered" evidence="1">
    <location>
        <begin position="354"/>
        <end position="373"/>
    </location>
</feature>
<gene>
    <name evidence="4" type="ORF">BDV98DRAFT_542396</name>
</gene>
<evidence type="ECO:0000313" key="5">
    <source>
        <dbReference type="Proteomes" id="UP000305067"/>
    </source>
</evidence>
<feature type="region of interest" description="Disordered" evidence="1">
    <location>
        <begin position="455"/>
        <end position="488"/>
    </location>
</feature>
<dbReference type="PANTHER" id="PTHR23244">
    <property type="entry name" value="KELCH REPEAT DOMAIN"/>
    <property type="match status" value="1"/>
</dbReference>
<keyword evidence="3" id="KW-0732">Signal</keyword>
<dbReference type="EMBL" id="ML178816">
    <property type="protein sequence ID" value="TFL06030.1"/>
    <property type="molecule type" value="Genomic_DNA"/>
</dbReference>
<keyword evidence="2" id="KW-1133">Transmembrane helix</keyword>
<feature type="transmembrane region" description="Helical" evidence="2">
    <location>
        <begin position="789"/>
        <end position="811"/>
    </location>
</feature>
<feature type="region of interest" description="Disordered" evidence="1">
    <location>
        <begin position="858"/>
        <end position="918"/>
    </location>
</feature>
<keyword evidence="2" id="KW-0812">Transmembrane</keyword>
<feature type="compositionally biased region" description="Polar residues" evidence="1">
    <location>
        <begin position="884"/>
        <end position="894"/>
    </location>
</feature>
<dbReference type="AlphaFoldDB" id="A0A5C3QYY6"/>
<feature type="region of interest" description="Disordered" evidence="1">
    <location>
        <begin position="618"/>
        <end position="649"/>
    </location>
</feature>
<protein>
    <recommendedName>
        <fullName evidence="6">Galactose oxidase</fullName>
    </recommendedName>
</protein>
<feature type="transmembrane region" description="Helical" evidence="2">
    <location>
        <begin position="817"/>
        <end position="838"/>
    </location>
</feature>
<dbReference type="SUPFAM" id="SSF117281">
    <property type="entry name" value="Kelch motif"/>
    <property type="match status" value="1"/>
</dbReference>
<organism evidence="4 5">
    <name type="scientific">Pterulicium gracile</name>
    <dbReference type="NCBI Taxonomy" id="1884261"/>
    <lineage>
        <taxon>Eukaryota</taxon>
        <taxon>Fungi</taxon>
        <taxon>Dikarya</taxon>
        <taxon>Basidiomycota</taxon>
        <taxon>Agaricomycotina</taxon>
        <taxon>Agaricomycetes</taxon>
        <taxon>Agaricomycetidae</taxon>
        <taxon>Agaricales</taxon>
        <taxon>Pleurotineae</taxon>
        <taxon>Pterulaceae</taxon>
        <taxon>Pterulicium</taxon>
    </lineage>
</organism>
<evidence type="ECO:0000313" key="4">
    <source>
        <dbReference type="EMBL" id="TFL06030.1"/>
    </source>
</evidence>
<sequence length="956" mass="102744">MRGLGSKSRLPLLLLLLCVYPGLVLAQAQSPVPPLQWIQLTDLLRGDHPPALMDAAIGYDQSSNTLILFGGQQNDIPQSNTYLLNLANLTWRSPAPPSNLPAPLLGSPPPRSAAIFGGDNAASYRRSFLVIGGKGHNNEALSDIWAFDFGSEIWAEMTVSPGGPGPRWGASGGIDVRVPNTQDPRLPEPNNTFYLSGGDDGTGLHPLSDVWKLQVTGTLSSNNPESLLGSWQRVSGVKDLPSKTGQASTVAGSTVVAYGGCNSTSTDDPSCAGQDGYSISTSGAPSSFSLTTCPAPRIGASLVPNLNTASDTFTSQVFMIQGLFDEGAWDDSGGLERGEVAVLSYKTGSWRRVVPAGDPDRSGNARYPPPRKGASVYSSTAGLVGASSSAYTDTIMYGGQDAAGNYLQDLWLLRAYNGRVASSEEWAGYANGELQSGVNANGAGVKVEFITGCASPRPSQSGSPTSPTNPSSSDTNVDVPPPPPSAQYTTSISHKILSPISVILLFPAIFCFRLAFPSSSSSRNAISPLYMFILFTVSSYALAIAGLTLAFTSRSSVGLSRRDEQQTTTHLQTTHSRAALAFFILTYAITPVLAAILICGRRTRRRVHATREDRRNSLVLEKKTSVDVTTGPHSESECGPSRALSVGPSSVATHGHLAHAEDMEPASAPTTPTPLSTLPRSFAVVNRPKQQRARSANSWLAVRAAEISSDGHRSPGSSNQGHLRSLSDVDWMMRRRSLNAVGELDYALTVARRANDASTPGTMEHLIAGRHTVLPSSVPRTPAPFTEVILLKSTFHASFLGLCGVILASLWNANLQGAFGAFLGVTVLSYVMLAYHAYKKRPDNSLTSYIITRMQHDSLSPPHPTASLSPEEDQYPFPTEEQRSPYSWQQPSYRSTEHEATSTVYHHDDHADEDEDDDVRQRMIEEEINRRDVSIVTVPKRKLWIANPEMHQHSEH</sequence>
<dbReference type="Proteomes" id="UP000305067">
    <property type="component" value="Unassembled WGS sequence"/>
</dbReference>
<accession>A0A5C3QYY6</accession>
<evidence type="ECO:0000256" key="3">
    <source>
        <dbReference type="SAM" id="SignalP"/>
    </source>
</evidence>
<keyword evidence="5" id="KW-1185">Reference proteome</keyword>
<feature type="compositionally biased region" description="Basic and acidic residues" evidence="1">
    <location>
        <begin position="895"/>
        <end position="910"/>
    </location>
</feature>
<feature type="transmembrane region" description="Helical" evidence="2">
    <location>
        <begin position="496"/>
        <end position="516"/>
    </location>
</feature>
<feature type="transmembrane region" description="Helical" evidence="2">
    <location>
        <begin position="578"/>
        <end position="599"/>
    </location>
</feature>
<keyword evidence="2" id="KW-0472">Membrane</keyword>
<name>A0A5C3QYY6_9AGAR</name>
<dbReference type="InterPro" id="IPR015915">
    <property type="entry name" value="Kelch-typ_b-propeller"/>
</dbReference>
<feature type="signal peptide" evidence="3">
    <location>
        <begin position="1"/>
        <end position="26"/>
    </location>
</feature>
<dbReference type="OrthoDB" id="10250130at2759"/>
<evidence type="ECO:0000256" key="1">
    <source>
        <dbReference type="SAM" id="MobiDB-lite"/>
    </source>
</evidence>
<feature type="compositionally biased region" description="Low complexity" evidence="1">
    <location>
        <begin position="455"/>
        <end position="475"/>
    </location>
</feature>
<proteinExistence type="predicted"/>
<reference evidence="4 5" key="1">
    <citation type="journal article" date="2019" name="Nat. Ecol. Evol.">
        <title>Megaphylogeny resolves global patterns of mushroom evolution.</title>
        <authorList>
            <person name="Varga T."/>
            <person name="Krizsan K."/>
            <person name="Foldi C."/>
            <person name="Dima B."/>
            <person name="Sanchez-Garcia M."/>
            <person name="Sanchez-Ramirez S."/>
            <person name="Szollosi G.J."/>
            <person name="Szarkandi J.G."/>
            <person name="Papp V."/>
            <person name="Albert L."/>
            <person name="Andreopoulos W."/>
            <person name="Angelini C."/>
            <person name="Antonin V."/>
            <person name="Barry K.W."/>
            <person name="Bougher N.L."/>
            <person name="Buchanan P."/>
            <person name="Buyck B."/>
            <person name="Bense V."/>
            <person name="Catcheside P."/>
            <person name="Chovatia M."/>
            <person name="Cooper J."/>
            <person name="Damon W."/>
            <person name="Desjardin D."/>
            <person name="Finy P."/>
            <person name="Geml J."/>
            <person name="Haridas S."/>
            <person name="Hughes K."/>
            <person name="Justo A."/>
            <person name="Karasinski D."/>
            <person name="Kautmanova I."/>
            <person name="Kiss B."/>
            <person name="Kocsube S."/>
            <person name="Kotiranta H."/>
            <person name="LaButti K.M."/>
            <person name="Lechner B.E."/>
            <person name="Liimatainen K."/>
            <person name="Lipzen A."/>
            <person name="Lukacs Z."/>
            <person name="Mihaltcheva S."/>
            <person name="Morgado L.N."/>
            <person name="Niskanen T."/>
            <person name="Noordeloos M.E."/>
            <person name="Ohm R.A."/>
            <person name="Ortiz-Santana B."/>
            <person name="Ovrebo C."/>
            <person name="Racz N."/>
            <person name="Riley R."/>
            <person name="Savchenko A."/>
            <person name="Shiryaev A."/>
            <person name="Soop K."/>
            <person name="Spirin V."/>
            <person name="Szebenyi C."/>
            <person name="Tomsovsky M."/>
            <person name="Tulloss R.E."/>
            <person name="Uehling J."/>
            <person name="Grigoriev I.V."/>
            <person name="Vagvolgyi C."/>
            <person name="Papp T."/>
            <person name="Martin F.M."/>
            <person name="Miettinen O."/>
            <person name="Hibbett D.S."/>
            <person name="Nagy L.G."/>
        </authorList>
    </citation>
    <scope>NUCLEOTIDE SEQUENCE [LARGE SCALE GENOMIC DNA]</scope>
    <source>
        <strain evidence="4 5">CBS 309.79</strain>
    </source>
</reference>
<evidence type="ECO:0000256" key="2">
    <source>
        <dbReference type="SAM" id="Phobius"/>
    </source>
</evidence>
<feature type="transmembrane region" description="Helical" evidence="2">
    <location>
        <begin position="528"/>
        <end position="551"/>
    </location>
</feature>
<feature type="chain" id="PRO_5022906395" description="Galactose oxidase" evidence="3">
    <location>
        <begin position="27"/>
        <end position="956"/>
    </location>
</feature>